<comment type="caution">
    <text evidence="13">The sequence shown here is derived from an EMBL/GenBank/DDBJ whole genome shotgun (WGS) entry which is preliminary data.</text>
</comment>
<dbReference type="InterPro" id="IPR011009">
    <property type="entry name" value="Kinase-like_dom_sf"/>
</dbReference>
<feature type="transmembrane region" description="Helical" evidence="10">
    <location>
        <begin position="2595"/>
        <end position="2616"/>
    </location>
</feature>
<keyword evidence="8 10" id="KW-0472">Membrane</keyword>
<keyword evidence="4" id="KW-0677">Repeat</keyword>
<feature type="transmembrane region" description="Helical" evidence="10">
    <location>
        <begin position="1236"/>
        <end position="1255"/>
    </location>
</feature>
<feature type="transmembrane region" description="Helical" evidence="10">
    <location>
        <begin position="1132"/>
        <end position="1155"/>
    </location>
</feature>
<evidence type="ECO:0000313" key="14">
    <source>
        <dbReference type="Proteomes" id="UP000318821"/>
    </source>
</evidence>
<feature type="domain" description="ABC transporter" evidence="12">
    <location>
        <begin position="3000"/>
        <end position="3231"/>
    </location>
</feature>
<gene>
    <name evidence="13" type="ORF">CGC20_30240</name>
</gene>
<dbReference type="GO" id="GO:0004672">
    <property type="term" value="F:protein kinase activity"/>
    <property type="evidence" value="ECO:0007669"/>
    <property type="project" value="InterPro"/>
</dbReference>
<evidence type="ECO:0000259" key="12">
    <source>
        <dbReference type="PROSITE" id="PS50893"/>
    </source>
</evidence>
<feature type="region of interest" description="Disordered" evidence="9">
    <location>
        <begin position="1690"/>
        <end position="1721"/>
    </location>
</feature>
<dbReference type="InterPro" id="IPR000719">
    <property type="entry name" value="Prot_kinase_dom"/>
</dbReference>
<keyword evidence="7 10" id="KW-1133">Transmembrane helix</keyword>
<evidence type="ECO:0000256" key="4">
    <source>
        <dbReference type="ARBA" id="ARBA00022737"/>
    </source>
</evidence>
<evidence type="ECO:0000256" key="1">
    <source>
        <dbReference type="ARBA" id="ARBA00004141"/>
    </source>
</evidence>
<feature type="transmembrane region" description="Helical" evidence="10">
    <location>
        <begin position="1472"/>
        <end position="1500"/>
    </location>
</feature>
<feature type="transmembrane region" description="Helical" evidence="10">
    <location>
        <begin position="1506"/>
        <end position="1530"/>
    </location>
</feature>
<feature type="transmembrane region" description="Helical" evidence="10">
    <location>
        <begin position="2512"/>
        <end position="2535"/>
    </location>
</feature>
<dbReference type="SMART" id="SM00220">
    <property type="entry name" value="S_TKc"/>
    <property type="match status" value="1"/>
</dbReference>
<dbReference type="CDD" id="cd03263">
    <property type="entry name" value="ABC_subfamily_A"/>
    <property type="match status" value="2"/>
</dbReference>
<feature type="transmembrane region" description="Helical" evidence="10">
    <location>
        <begin position="1561"/>
        <end position="1583"/>
    </location>
</feature>
<feature type="compositionally biased region" description="Polar residues" evidence="9">
    <location>
        <begin position="1692"/>
        <end position="1702"/>
    </location>
</feature>
<dbReference type="FunFam" id="3.40.50.300:FF:004027">
    <property type="entry name" value="ATP-binding cassette subfamily A, member 1, putative"/>
    <property type="match status" value="1"/>
</dbReference>
<feature type="transmembrane region" description="Helical" evidence="10">
    <location>
        <begin position="1604"/>
        <end position="1624"/>
    </location>
</feature>
<dbReference type="PANTHER" id="PTHR19229:SF262">
    <property type="entry name" value="TRANSPORTER, PUTATIVE-RELATED"/>
    <property type="match status" value="1"/>
</dbReference>
<dbReference type="Gene3D" id="3.40.50.300">
    <property type="entry name" value="P-loop containing nucleotide triphosphate hydrolases"/>
    <property type="match status" value="2"/>
</dbReference>
<dbReference type="PROSITE" id="PS00109">
    <property type="entry name" value="PROTEIN_KINASE_TYR"/>
    <property type="match status" value="1"/>
</dbReference>
<keyword evidence="2" id="KW-0813">Transport</keyword>
<dbReference type="Pfam" id="PF00069">
    <property type="entry name" value="Pkinase"/>
    <property type="match status" value="1"/>
</dbReference>
<dbReference type="VEuPathDB" id="TriTrypDB:LdCL_150013400"/>
<dbReference type="Proteomes" id="UP000318821">
    <property type="component" value="Unassembled WGS sequence"/>
</dbReference>
<feature type="region of interest" description="Disordered" evidence="9">
    <location>
        <begin position="433"/>
        <end position="462"/>
    </location>
</feature>
<feature type="transmembrane region" description="Helical" evidence="10">
    <location>
        <begin position="2663"/>
        <end position="2683"/>
    </location>
</feature>
<feature type="region of interest" description="Disordered" evidence="9">
    <location>
        <begin position="3454"/>
        <end position="3484"/>
    </location>
</feature>
<feature type="transmembrane region" description="Helical" evidence="10">
    <location>
        <begin position="2471"/>
        <end position="2492"/>
    </location>
</feature>
<name>A0A504XVV3_LEIDO</name>
<dbReference type="PROSITE" id="PS50011">
    <property type="entry name" value="PROTEIN_KINASE_DOM"/>
    <property type="match status" value="1"/>
</dbReference>
<feature type="region of interest" description="Disordered" evidence="9">
    <location>
        <begin position="2965"/>
        <end position="2989"/>
    </location>
</feature>
<feature type="transmembrane region" description="Helical" evidence="10">
    <location>
        <begin position="2704"/>
        <end position="2722"/>
    </location>
</feature>
<evidence type="ECO:0000256" key="9">
    <source>
        <dbReference type="SAM" id="MobiDB-lite"/>
    </source>
</evidence>
<feature type="transmembrane region" description="Helical" evidence="10">
    <location>
        <begin position="2556"/>
        <end position="2583"/>
    </location>
</feature>
<feature type="region of interest" description="Disordered" evidence="9">
    <location>
        <begin position="1"/>
        <end position="28"/>
    </location>
</feature>
<dbReference type="VEuPathDB" id="TriTrypDB:LDHU3_15.1050"/>
<dbReference type="GO" id="GO:0005319">
    <property type="term" value="F:lipid transporter activity"/>
    <property type="evidence" value="ECO:0007669"/>
    <property type="project" value="TreeGrafter"/>
</dbReference>
<dbReference type="GO" id="GO:0005524">
    <property type="term" value="F:ATP binding"/>
    <property type="evidence" value="ECO:0007669"/>
    <property type="project" value="UniProtKB-KW"/>
</dbReference>
<feature type="region of interest" description="Disordered" evidence="9">
    <location>
        <begin position="477"/>
        <end position="506"/>
    </location>
</feature>
<dbReference type="InterPro" id="IPR027417">
    <property type="entry name" value="P-loop_NTPase"/>
</dbReference>
<dbReference type="InterPro" id="IPR013525">
    <property type="entry name" value="ABC2_TM"/>
</dbReference>
<dbReference type="InterPro" id="IPR008266">
    <property type="entry name" value="Tyr_kinase_AS"/>
</dbReference>
<sequence length="3521" mass="385080">MNFLGGSLRSGGGHRRDKGFSAKNKVQQYHGDGSESIILVGRPFRVLQKISDVPPPYMVGRQRSTKYGEGGSSYVYLVENTNHLPEFPRHLALKRSFFGVDQVTEAHKEVDIVSHIEDKNIVRVYHSEISRSEGRLGICHVMFAVTSAVGYLHAQQPPITHRDIRPENILINNKHAGPTAYKLTNFGNATTEAYQCETREEANMAIADIQMHTNPAFRAPEMADPWSKKRICEKTDMWAMGVLLYYMMYLCLPFDPSTTIGKENWVVTFPSQAMTSYTTSLRVMAEHLLDPDPCSRWDVFALTNYMRFDEDCSRHLGTFCFTKTEWPEGWEEQDVKVLGRAPPPKAPPVSYNEPGHEQLDSRGLTGQERVYGHVNRHQPPDDRGNGRDNAVVDSDAVQEAMIVLGGDPADDDPAVAECRHQIIMEQQEAWRRAKAAAGLRDSPPMEPQESSAAPAPTRASNGAERDVFDDLFASASPTVFPTSQAPPVMSPSAPPATHQPPEKDAFSASDLFSTSAPQLHPSYPMMSTYGQAPQQMAMGGWGSGAPVMGGGGYPMQQPQNQQQASPGGVDPERYMGTLSDGIRRKQNKLHRGSPHTGGRPTDALPAIRKMPSERLSRNGLSQADGNALHHVAQRLVPRIDRIATRQHGQQAACPSQNRPLPESFDAARSGAVGPVAPTLPRSGGAVGGRQQQGATRGCCTRHLLLKGGETFASRKMMAYQVMKAASSNLSTEYNTAFARDISSPNNEDSVHALRAAFDFFPEAAAWARASQHRSTERDAVITKHGGPHLNNSNTGAEEEAQARVHSRRQQREKNVPPTPSCDSCRKTRPTTQSGLLPFFPLRRTFGESSPAPRWEDGQQLGRSLPSGPTELPQRLQRQSSALPCCGGEAKSWRGPSIRTSSASCSSVFRGTAAHASPYFGFLDHAHAAGDTASHPLCNLPSAQTHRRRRTDNGTMQLTSKGNRDAATRQSDGGAKTGAVAVAAACPEAPPSPPLHSYVFPTAQELVSPAAPLSSSKSEDVLEIETPNPVAAAAGGCRAAAERRASRVRFLLALEPFFEPRSAEPSDGLWNRADGDSVSLGHSNELHRTLSVSAAQLEPYSVITKTGGVHISRWTQVLALLQRTGQQYMRQKLLIIAEVVSPLLFVVLLIILNVAFGTDSIPETVFTAPVVYSYQLNLHDYMTYICYNDTTRPINGLHPCAHLEVPYSCDGDESGIPVYGLCYLSGFKKPAMVVKHYVNSLMGIIISLPSLDSIIVHQWMAKKAGLAKDSRSRTALAALSNIGIGLSATTRFDSISYSGLLYFAPAANTPAALIEYFRKHCAMFEYVYGGVFDTVEEAHAVIKANGSDEVLNSTWGLIIVNDITDGFDVQVQLHSSALPSLSSPTVSLEFRGGFTYDGTDMFLASGFLSLQQMLYTYFYESRAEAGALTNLHNGAVSPYTFKEIYPVTKRVVLEKELCIQESVCIMGLRRSSLWLNFLLVIFFEYVLISILLTVLLCAVVAPRSDPFAVFIILFVYSLTLIPLCGLVSAFLSRARMATLVSPLIYFVLSMPIFAMGTANRSIVIGLSLLSPTALASLLTDVFIVEAGGGFQMHHFKSPHFNAEPYLIMIILACDCVLYLLLMIYLNAVLPQEWGTRKHPLFFIIEPWVWLKDTCGICRRNAQRGSASEPASEPTGTTTALDVVRLTKERHESGTATATSQKQQRPGALAFDPRISRDSSTDDEKNIGVRISHLCKYFQRNGKRFAAVDNVSWNMYRGEIAVLLGPNGAGKSTTINMITGMLAADSGDCFIEGHSITQNVAEARHEIGYCPQHNILWPDLTCREHLEFYGKIKGLRGAELEDAVVDILRAVDLEEKVDAIPAQMSCGQKRKLSVAIAFVGRNRVVLLDEPTAGMDTAARRHTWSLLRAMTQHHTIMLTTHFMDEADLLGDNIAIVTEGVLQCAGSTAFLRQYAGVGYTLRFDLTPVPAQEDGDAARQAKVAAVWAELHQLVMSHLPDSTLVLQTDAEVVYQLRLSTDARLPEFLKDMESRGNRQLHIRGYALRAPTLEDVFMRVVEHQIAPSSQVAVVRAADEAAAREQVAGEKDGGRTSSGPPAAPSSPLVHHFVNRRMSRASLHYLNNESTLNYGNNAEPSDGDEYPMTDLAAASPTQHQAPSDVVGARSMAAAGPDGGDADGVHIAGVPENNNASVTGLRKRESRSRSPNYHENADGAPSFSAQFPQEVVGSEDFCAVANRPLAGPAPSVRRTTTAALTAQQQQRQGSTTTDVSNSGIPGVATVAARVHPFLYKLVTDHHLTKVWESRQTSQRWHLWGLQLRGMMYKRFFCAIRDPRMHFFQIVCPILCIFLAMSLQLVEGGTEGTLYLSPSVFDVESAMQVSGCTNYMGDVARMHEYGHNFSKVSFSDPNFVSSTDMSSELLDTWFTHSRNRFMSLQCGDPDVQLYLTFFYQDVIGTRQVSTLLYNTSSRNSLPIAMHMMYAIAYFGALGTSADAAAATYTMSLTGLPQDAKATQATSAISSILIGTVFLIPLTFLPANPVAWVAKEYESRARHLQTASGLFYLVYWIGNFLFDFTAYVVSMIFIVVTFLIFRRWEYVGCETIGATIASFSTYGVCYCWCSYMVSFAFTEHTTAQIVVLGVSFLTGFLCVMLVFVLSLLETTLSASNTLRWVFRLLPPYSIGEVILNLALLEQKKMTDPSLAAWSMSITGWPVIYMAVEAPIFAAITLLWDHPNRRAVVDQLSVWWAARRCRCCGGSRCWRHRTQKADRRGRRATMPDAVAVAVDGTSATPVSAAAASPGAPPPSAVSPILRSHDNGSPANGANETAEVAGTGTSALMQGAPPRAKVIVPDPSRSPHKEWGEEPVASNATPLPMTPISAADAIVGGGVVGLTGPTRMGVTGAQQSQQQLMSGRSVSNRTNSATLPEMIYPPPRWCKAEVLRRRQEEDSDVEEERGAVYQAERQHFAEQTALSIRAASSRRHSRQPTGSDSKEKCQKEAEPTVASCDAVRLVDLRKVYRAPRKVAVSALTLSIMHGEVFGFLGTNGAGKSSALSIITQEQLPTSGRAYVCGNDVVRESRRAARCLGYCPQLDACLDLLTVTEHLLLYAMVRGVPVGQLESLVTSLLIICNLTQYRHASARQLSSGNRRKLSVAIALIGAPKVLCLDEPTSGMDPLARQLLWRAIDRVSRKCCIILTTHHLDEVEALADCVGIMVDGGLRCFGDMPHLKHKYAGNAYELTLRVSPGARRCAQKRREEQRQRPAAEAGVSPVADCQRSNASTAHGLSNKNQGSTINSALGRRMSTSYAGKDLIDTSDDIFQFMLKAFPSALLIEVFNNERYIYTLPATRDNYVGQHSAMNTAKKSPPIVRLSEVFETLRAAQAELGITEYSVSQVSLEQLFLRVCSAEETLNQDRRHNRASAASPTSQSTTFVVNSNTCSGVTPHGHLLQRQGSRASFIARSSAAAMSDSGASPSRRRLSMPSYGSLPGGTTAPRVTFAEYRRQRALWRLRTEAAEPHLTPSKQQRVAQPDH</sequence>
<comment type="subcellular location">
    <subcellularLocation>
        <location evidence="1">Membrane</location>
        <topology evidence="1">Multi-pass membrane protein</topology>
    </subcellularLocation>
</comment>
<dbReference type="PROSITE" id="PS50893">
    <property type="entry name" value="ABC_TRANSPORTER_2"/>
    <property type="match status" value="2"/>
</dbReference>
<organism evidence="13 14">
    <name type="scientific">Leishmania donovani</name>
    <dbReference type="NCBI Taxonomy" id="5661"/>
    <lineage>
        <taxon>Eukaryota</taxon>
        <taxon>Discoba</taxon>
        <taxon>Euglenozoa</taxon>
        <taxon>Kinetoplastea</taxon>
        <taxon>Metakinetoplastina</taxon>
        <taxon>Trypanosomatida</taxon>
        <taxon>Trypanosomatidae</taxon>
        <taxon>Leishmaniinae</taxon>
        <taxon>Leishmania</taxon>
    </lineage>
</organism>
<feature type="compositionally biased region" description="Low complexity" evidence="9">
    <location>
        <begin position="3454"/>
        <end position="3463"/>
    </location>
</feature>
<feature type="region of interest" description="Disordered" evidence="9">
    <location>
        <begin position="2120"/>
        <end position="2139"/>
    </location>
</feature>
<evidence type="ECO:0000256" key="3">
    <source>
        <dbReference type="ARBA" id="ARBA00022692"/>
    </source>
</evidence>
<feature type="compositionally biased region" description="Basic and acidic residues" evidence="9">
    <location>
        <begin position="2074"/>
        <end position="2085"/>
    </location>
</feature>
<feature type="region of interest" description="Disordered" evidence="9">
    <location>
        <begin position="3240"/>
        <end position="3263"/>
    </location>
</feature>
<dbReference type="GO" id="GO:0016020">
    <property type="term" value="C:membrane"/>
    <property type="evidence" value="ECO:0007669"/>
    <property type="project" value="UniProtKB-SubCell"/>
</dbReference>
<feature type="compositionally biased region" description="Low complexity" evidence="9">
    <location>
        <begin position="554"/>
        <end position="568"/>
    </location>
</feature>
<feature type="compositionally biased region" description="Basic and acidic residues" evidence="9">
    <location>
        <begin position="1712"/>
        <end position="1721"/>
    </location>
</feature>
<feature type="region of interest" description="Disordered" evidence="9">
    <location>
        <begin position="775"/>
        <end position="888"/>
    </location>
</feature>
<feature type="compositionally biased region" description="Polar residues" evidence="9">
    <location>
        <begin position="3510"/>
        <end position="3521"/>
    </location>
</feature>
<feature type="region of interest" description="Disordered" evidence="9">
    <location>
        <begin position="3502"/>
        <end position="3521"/>
    </location>
</feature>
<dbReference type="VEuPathDB" id="TriTrypDB:LDHU3_17.2010"/>
<dbReference type="VEuPathDB" id="TriTrypDB:LdCL_150013500"/>
<dbReference type="InterPro" id="IPR003439">
    <property type="entry name" value="ABC_transporter-like_ATP-bd"/>
</dbReference>
<feature type="region of interest" description="Disordered" evidence="9">
    <location>
        <begin position="2842"/>
        <end position="2861"/>
    </location>
</feature>
<keyword evidence="5" id="KW-0547">Nucleotide-binding</keyword>
<feature type="transmembrane region" description="Helical" evidence="10">
    <location>
        <begin position="2628"/>
        <end position="2651"/>
    </location>
</feature>
<evidence type="ECO:0000256" key="7">
    <source>
        <dbReference type="ARBA" id="ARBA00022989"/>
    </source>
</evidence>
<dbReference type="VEuPathDB" id="TriTrypDB:LdBPK_150800.1"/>
<dbReference type="InterPro" id="IPR003593">
    <property type="entry name" value="AAA+_ATPase"/>
</dbReference>
<keyword evidence="6" id="KW-0067">ATP-binding</keyword>
<evidence type="ECO:0000256" key="2">
    <source>
        <dbReference type="ARBA" id="ARBA00022448"/>
    </source>
</evidence>
<dbReference type="GO" id="GO:0016887">
    <property type="term" value="F:ATP hydrolysis activity"/>
    <property type="evidence" value="ECO:0007669"/>
    <property type="project" value="InterPro"/>
</dbReference>
<evidence type="ECO:0000256" key="8">
    <source>
        <dbReference type="ARBA" id="ARBA00023136"/>
    </source>
</evidence>
<evidence type="ECO:0000259" key="11">
    <source>
        <dbReference type="PROSITE" id="PS50011"/>
    </source>
</evidence>
<dbReference type="SUPFAM" id="SSF56112">
    <property type="entry name" value="Protein kinase-like (PK-like)"/>
    <property type="match status" value="1"/>
</dbReference>
<dbReference type="Gene3D" id="1.10.510.10">
    <property type="entry name" value="Transferase(Phosphotransferase) domain 1"/>
    <property type="match status" value="1"/>
</dbReference>
<evidence type="ECO:0000256" key="10">
    <source>
        <dbReference type="SAM" id="Phobius"/>
    </source>
</evidence>
<dbReference type="SMART" id="SM00382">
    <property type="entry name" value="AAA"/>
    <property type="match status" value="2"/>
</dbReference>
<dbReference type="VEuPathDB" id="TriTrypDB:LdBPK_150810.1"/>
<feature type="compositionally biased region" description="Polar residues" evidence="9">
    <location>
        <begin position="2120"/>
        <end position="2129"/>
    </location>
</feature>
<feature type="region of interest" description="Disordered" evidence="9">
    <location>
        <begin position="2164"/>
        <end position="2210"/>
    </location>
</feature>
<evidence type="ECO:0000313" key="13">
    <source>
        <dbReference type="EMBL" id="TPP53152.1"/>
    </source>
</evidence>
<feature type="compositionally biased region" description="Pro residues" evidence="9">
    <location>
        <begin position="488"/>
        <end position="498"/>
    </location>
</feature>
<feature type="region of interest" description="Disordered" evidence="9">
    <location>
        <begin position="936"/>
        <end position="974"/>
    </location>
</feature>
<dbReference type="VEuPathDB" id="TriTrypDB:LdCL_170021000"/>
<evidence type="ECO:0000256" key="5">
    <source>
        <dbReference type="ARBA" id="ARBA00022741"/>
    </source>
</evidence>
<dbReference type="VEuPathDB" id="TriTrypDB:LDHU3_15.1030"/>
<dbReference type="FunFam" id="3.40.50.300:FF:000298">
    <property type="entry name" value="ATP-binding cassette sub-family A member 12"/>
    <property type="match status" value="1"/>
</dbReference>
<evidence type="ECO:0000256" key="6">
    <source>
        <dbReference type="ARBA" id="ARBA00022840"/>
    </source>
</evidence>
<reference evidence="14" key="1">
    <citation type="submission" date="2019-02" db="EMBL/GenBank/DDBJ databases">
        <title>FDA dAtabase for Regulatory Grade micrObial Sequences (FDA-ARGOS): Supporting development and validation of Infectious Disease Dx tests.</title>
        <authorList>
            <person name="Duncan R."/>
            <person name="Fisher C."/>
            <person name="Tallon L."/>
            <person name="Sadzewicz L."/>
            <person name="Sengamalay N."/>
            <person name="Ott S."/>
            <person name="Godinez A."/>
            <person name="Nagaraj S."/>
            <person name="Vavikolanu K."/>
            <person name="Vyas G."/>
            <person name="Nadendla S."/>
            <person name="Aluvathingal J."/>
            <person name="Sichtig H."/>
        </authorList>
    </citation>
    <scope>NUCLEOTIDE SEQUENCE [LARGE SCALE GENOMIC DNA]</scope>
    <source>
        <strain evidence="14">FDAARGOS_360</strain>
    </source>
</reference>
<protein>
    <submittedName>
        <fullName evidence="13">ABC transporter family protein</fullName>
    </submittedName>
</protein>
<proteinExistence type="predicted"/>
<dbReference type="InterPro" id="IPR026082">
    <property type="entry name" value="ABCA"/>
</dbReference>
<dbReference type="PANTHER" id="PTHR19229">
    <property type="entry name" value="ATP-BINDING CASSETTE TRANSPORTER SUBFAMILY A ABCA"/>
    <property type="match status" value="1"/>
</dbReference>
<feature type="region of interest" description="Disordered" evidence="9">
    <location>
        <begin position="2074"/>
        <end position="2099"/>
    </location>
</feature>
<dbReference type="FunFam" id="1.10.510.10:FF:001563">
    <property type="entry name" value="Protein kinase, putative"/>
    <property type="match status" value="1"/>
</dbReference>
<dbReference type="PROSITE" id="PS00211">
    <property type="entry name" value="ABC_TRANSPORTER_1"/>
    <property type="match status" value="1"/>
</dbReference>
<dbReference type="EMBL" id="RHLD01000037">
    <property type="protein sequence ID" value="TPP53152.1"/>
    <property type="molecule type" value="Genomic_DNA"/>
</dbReference>
<dbReference type="InterPro" id="IPR017871">
    <property type="entry name" value="ABC_transporter-like_CS"/>
</dbReference>
<accession>A0A504XVV3</accession>
<feature type="transmembrane region" description="Helical" evidence="10">
    <location>
        <begin position="1537"/>
        <end position="1555"/>
    </location>
</feature>
<feature type="region of interest" description="Disordered" evidence="9">
    <location>
        <begin position="549"/>
        <end position="574"/>
    </location>
</feature>
<keyword evidence="3 10" id="KW-0812">Transmembrane</keyword>
<dbReference type="Pfam" id="PF12698">
    <property type="entry name" value="ABC2_membrane_3"/>
    <property type="match status" value="1"/>
</dbReference>
<dbReference type="Pfam" id="PF00005">
    <property type="entry name" value="ABC_tran"/>
    <property type="match status" value="2"/>
</dbReference>
<dbReference type="GO" id="GO:0140359">
    <property type="term" value="F:ABC-type transporter activity"/>
    <property type="evidence" value="ECO:0007669"/>
    <property type="project" value="InterPro"/>
</dbReference>
<feature type="domain" description="ABC transporter" evidence="12">
    <location>
        <begin position="1727"/>
        <end position="1960"/>
    </location>
</feature>
<feature type="domain" description="Protein kinase" evidence="11">
    <location>
        <begin position="61"/>
        <end position="308"/>
    </location>
</feature>
<feature type="compositionally biased region" description="Basic and acidic residues" evidence="9">
    <location>
        <begin position="3243"/>
        <end position="3252"/>
    </location>
</feature>
<dbReference type="SUPFAM" id="SSF52540">
    <property type="entry name" value="P-loop containing nucleoside triphosphate hydrolases"/>
    <property type="match status" value="2"/>
</dbReference>